<reference evidence="2" key="1">
    <citation type="submission" date="2021-07" db="EMBL/GenBank/DDBJ databases">
        <authorList>
            <person name="Durling M."/>
        </authorList>
    </citation>
    <scope>NUCLEOTIDE SEQUENCE</scope>
</reference>
<accession>A0A9N9PI57</accession>
<dbReference type="AlphaFoldDB" id="A0A9N9PI57"/>
<keyword evidence="3" id="KW-1185">Reference proteome</keyword>
<dbReference type="EMBL" id="CAJVRL010000055">
    <property type="protein sequence ID" value="CAG8953989.1"/>
    <property type="molecule type" value="Genomic_DNA"/>
</dbReference>
<evidence type="ECO:0000256" key="1">
    <source>
        <dbReference type="SAM" id="SignalP"/>
    </source>
</evidence>
<gene>
    <name evidence="2" type="ORF">HYFRA_00009088</name>
</gene>
<dbReference type="Gene3D" id="3.40.50.1820">
    <property type="entry name" value="alpha/beta hydrolase"/>
    <property type="match status" value="1"/>
</dbReference>
<evidence type="ECO:0000313" key="2">
    <source>
        <dbReference type="EMBL" id="CAG8953989.1"/>
    </source>
</evidence>
<dbReference type="InterPro" id="IPR029058">
    <property type="entry name" value="AB_hydrolase_fold"/>
</dbReference>
<evidence type="ECO:0000313" key="3">
    <source>
        <dbReference type="Proteomes" id="UP000696280"/>
    </source>
</evidence>
<protein>
    <submittedName>
        <fullName evidence="2">Uncharacterized protein</fullName>
    </submittedName>
</protein>
<name>A0A9N9PI57_9HELO</name>
<sequence>MFPSAPLISLLQLAYLATTCTADIEGPPNGGPIILRRSGGFATGGEVLASPDDPGQTLSCGHGYVEFFTPWRVRRTSLVMWHSSSTQHFQNRWDGGDGFKDMFLRREYPVFLWDGPGIGRANYGCEEVTYPTCYDDIETFHSLNFGPLSTFNPSGGGVVLAQGKLWWSDSQFPVDDLAAWNQAARARYQDLNADEDLQLQSQAAAVAADSGRLGTDIVYLTHSHAGPGALMAVMKSKKENIKGVVLYETSGVVYPEGAQINTTRNPLFVPVEDFQKLAKLKTVQFVWGDHRVGNLDSRIEQFQAVTGSYIVADLINKLGGNAEVIVLPLTDVGKGNTNVPFADMNNAKVADLLDKLLEKNKLDEYASKPDLWGC</sequence>
<keyword evidence="1" id="KW-0732">Signal</keyword>
<feature type="chain" id="PRO_5040165882" evidence="1">
    <location>
        <begin position="23"/>
        <end position="374"/>
    </location>
</feature>
<proteinExistence type="predicted"/>
<dbReference type="OrthoDB" id="3504488at2759"/>
<feature type="signal peptide" evidence="1">
    <location>
        <begin position="1"/>
        <end position="22"/>
    </location>
</feature>
<comment type="caution">
    <text evidence="2">The sequence shown here is derived from an EMBL/GenBank/DDBJ whole genome shotgun (WGS) entry which is preliminary data.</text>
</comment>
<organism evidence="2 3">
    <name type="scientific">Hymenoscyphus fraxineus</name>
    <dbReference type="NCBI Taxonomy" id="746836"/>
    <lineage>
        <taxon>Eukaryota</taxon>
        <taxon>Fungi</taxon>
        <taxon>Dikarya</taxon>
        <taxon>Ascomycota</taxon>
        <taxon>Pezizomycotina</taxon>
        <taxon>Leotiomycetes</taxon>
        <taxon>Helotiales</taxon>
        <taxon>Helotiaceae</taxon>
        <taxon>Hymenoscyphus</taxon>
    </lineage>
</organism>
<dbReference type="Proteomes" id="UP000696280">
    <property type="component" value="Unassembled WGS sequence"/>
</dbReference>